<keyword evidence="5 7" id="KW-1133">Transmembrane helix</keyword>
<organism evidence="12">
    <name type="scientific">freshwater metagenome</name>
    <dbReference type="NCBI Taxonomy" id="449393"/>
    <lineage>
        <taxon>unclassified sequences</taxon>
        <taxon>metagenomes</taxon>
        <taxon>ecological metagenomes</taxon>
    </lineage>
</organism>
<keyword evidence="3 7" id="KW-0812">Transmembrane</keyword>
<evidence type="ECO:0000313" key="10">
    <source>
        <dbReference type="EMBL" id="CAB4629041.1"/>
    </source>
</evidence>
<reference evidence="12" key="1">
    <citation type="submission" date="2020-05" db="EMBL/GenBank/DDBJ databases">
        <authorList>
            <person name="Chiriac C."/>
            <person name="Salcher M."/>
            <person name="Ghai R."/>
            <person name="Kavagutti S V."/>
        </authorList>
    </citation>
    <scope>NUCLEOTIDE SEQUENCE</scope>
</reference>
<evidence type="ECO:0000313" key="11">
    <source>
        <dbReference type="EMBL" id="CAB4767428.1"/>
    </source>
</evidence>
<feature type="transmembrane region" description="Helical" evidence="7">
    <location>
        <begin position="76"/>
        <end position="94"/>
    </location>
</feature>
<sequence length="174" mass="18872">MNEESADPGVSAVIGRRLGNFPRTAIFVVLVAVVIDQLTKHWAVSHLNDGHVDHVIWTLQWNLSFNGGMAFGQGQGFGPFIAVIATIVVVVLLLSLRQQGTTRSHVPIGLIVGGALGNIIDRLFRGEGFLQGKVIDFIDFQWFPIFNVADMCVDIGGALLVLSYLLAKPKVDHA</sequence>
<dbReference type="PANTHER" id="PTHR33695">
    <property type="entry name" value="LIPOPROTEIN SIGNAL PEPTIDASE"/>
    <property type="match status" value="1"/>
</dbReference>
<gene>
    <name evidence="8" type="ORF">UFOPK1421_00799</name>
    <name evidence="9" type="ORF">UFOPK1820_00044</name>
    <name evidence="10" type="ORF">UFOPK1960_00557</name>
    <name evidence="11" type="ORF">UFOPK2921_00056</name>
    <name evidence="12" type="ORF">UFOPK3889_00733</name>
    <name evidence="13" type="ORF">UFOPK4275_00087</name>
    <name evidence="14" type="ORF">UFOPK4422_00155</name>
</gene>
<evidence type="ECO:0000313" key="9">
    <source>
        <dbReference type="EMBL" id="CAB4589078.1"/>
    </source>
</evidence>
<dbReference type="Pfam" id="PF01252">
    <property type="entry name" value="Peptidase_A8"/>
    <property type="match status" value="1"/>
</dbReference>
<feature type="transmembrane region" description="Helical" evidence="7">
    <location>
        <begin position="21"/>
        <end position="39"/>
    </location>
</feature>
<dbReference type="EMBL" id="CAFBQJ010000007">
    <property type="protein sequence ID" value="CAB5044328.1"/>
    <property type="molecule type" value="Genomic_DNA"/>
</dbReference>
<evidence type="ECO:0000313" key="14">
    <source>
        <dbReference type="EMBL" id="CAB5110780.1"/>
    </source>
</evidence>
<accession>A0A6J7LWN0</accession>
<feature type="transmembrane region" description="Helical" evidence="7">
    <location>
        <begin position="144"/>
        <end position="167"/>
    </location>
</feature>
<evidence type="ECO:0000313" key="13">
    <source>
        <dbReference type="EMBL" id="CAB5044328.1"/>
    </source>
</evidence>
<proteinExistence type="inferred from homology"/>
<dbReference type="EMBL" id="CAFBRX010000008">
    <property type="protein sequence ID" value="CAB5110780.1"/>
    <property type="molecule type" value="Genomic_DNA"/>
</dbReference>
<protein>
    <submittedName>
        <fullName evidence="12">Unannotated protein</fullName>
    </submittedName>
</protein>
<keyword evidence="2" id="KW-0645">Protease</keyword>
<dbReference type="EMBL" id="CAEZUK010000003">
    <property type="protein sequence ID" value="CAB4589078.1"/>
    <property type="molecule type" value="Genomic_DNA"/>
</dbReference>
<evidence type="ECO:0000256" key="5">
    <source>
        <dbReference type="ARBA" id="ARBA00022989"/>
    </source>
</evidence>
<dbReference type="AlphaFoldDB" id="A0A6J7LWN0"/>
<dbReference type="GO" id="GO:0006508">
    <property type="term" value="P:proteolysis"/>
    <property type="evidence" value="ECO:0007669"/>
    <property type="project" value="UniProtKB-KW"/>
</dbReference>
<dbReference type="GO" id="GO:0004190">
    <property type="term" value="F:aspartic-type endopeptidase activity"/>
    <property type="evidence" value="ECO:0007669"/>
    <property type="project" value="InterPro"/>
</dbReference>
<dbReference type="EMBL" id="CAFBNZ010000131">
    <property type="protein sequence ID" value="CAB4972946.1"/>
    <property type="molecule type" value="Genomic_DNA"/>
</dbReference>
<evidence type="ECO:0000256" key="4">
    <source>
        <dbReference type="ARBA" id="ARBA00022801"/>
    </source>
</evidence>
<dbReference type="PANTHER" id="PTHR33695:SF1">
    <property type="entry name" value="LIPOPROTEIN SIGNAL PEPTIDASE"/>
    <property type="match status" value="1"/>
</dbReference>
<dbReference type="EMBL" id="CAEZZV010000004">
    <property type="protein sequence ID" value="CAB4767428.1"/>
    <property type="molecule type" value="Genomic_DNA"/>
</dbReference>
<evidence type="ECO:0000256" key="3">
    <source>
        <dbReference type="ARBA" id="ARBA00022692"/>
    </source>
</evidence>
<dbReference type="PROSITE" id="PS00855">
    <property type="entry name" value="SPASE_II"/>
    <property type="match status" value="1"/>
</dbReference>
<evidence type="ECO:0000256" key="6">
    <source>
        <dbReference type="ARBA" id="ARBA00023136"/>
    </source>
</evidence>
<evidence type="ECO:0000256" key="1">
    <source>
        <dbReference type="ARBA" id="ARBA00022475"/>
    </source>
</evidence>
<dbReference type="NCBIfam" id="TIGR00077">
    <property type="entry name" value="lspA"/>
    <property type="match status" value="1"/>
</dbReference>
<dbReference type="EMBL" id="CAEZSL010000075">
    <property type="protein sequence ID" value="CAB4543654.1"/>
    <property type="molecule type" value="Genomic_DNA"/>
</dbReference>
<feature type="transmembrane region" description="Helical" evidence="7">
    <location>
        <begin position="106"/>
        <end position="124"/>
    </location>
</feature>
<dbReference type="PRINTS" id="PR00781">
    <property type="entry name" value="LIPOSIGPTASE"/>
</dbReference>
<name>A0A6J7LWN0_9ZZZZ</name>
<evidence type="ECO:0000313" key="8">
    <source>
        <dbReference type="EMBL" id="CAB4543654.1"/>
    </source>
</evidence>
<evidence type="ECO:0000313" key="12">
    <source>
        <dbReference type="EMBL" id="CAB4972946.1"/>
    </source>
</evidence>
<dbReference type="InterPro" id="IPR001872">
    <property type="entry name" value="Peptidase_A8"/>
</dbReference>
<dbReference type="GO" id="GO:0016020">
    <property type="term" value="C:membrane"/>
    <property type="evidence" value="ECO:0007669"/>
    <property type="project" value="InterPro"/>
</dbReference>
<keyword evidence="1" id="KW-1003">Cell membrane</keyword>
<dbReference type="EMBL" id="CAEZVL010000064">
    <property type="protein sequence ID" value="CAB4629041.1"/>
    <property type="molecule type" value="Genomic_DNA"/>
</dbReference>
<dbReference type="HAMAP" id="MF_00161">
    <property type="entry name" value="LspA"/>
    <property type="match status" value="1"/>
</dbReference>
<evidence type="ECO:0000256" key="7">
    <source>
        <dbReference type="SAM" id="Phobius"/>
    </source>
</evidence>
<evidence type="ECO:0000256" key="2">
    <source>
        <dbReference type="ARBA" id="ARBA00022670"/>
    </source>
</evidence>
<keyword evidence="4" id="KW-0378">Hydrolase</keyword>
<keyword evidence="6 7" id="KW-0472">Membrane</keyword>